<organism evidence="1 2">
    <name type="scientific">Thalassovita mediterranea</name>
    <dbReference type="NCBI Taxonomy" id="340021"/>
    <lineage>
        <taxon>Bacteria</taxon>
        <taxon>Pseudomonadati</taxon>
        <taxon>Pseudomonadota</taxon>
        <taxon>Alphaproteobacteria</taxon>
        <taxon>Rhodobacterales</taxon>
        <taxon>Roseobacteraceae</taxon>
        <taxon>Thalassovita</taxon>
    </lineage>
</organism>
<name>A0A0P1HBD5_9RHOB</name>
<gene>
    <name evidence="1" type="ORF">TM5383_01473</name>
</gene>
<dbReference type="InterPro" id="IPR026337">
    <property type="entry name" value="AKG_HExxH"/>
</dbReference>
<keyword evidence="2" id="KW-1185">Reference proteome</keyword>
<dbReference type="AlphaFoldDB" id="A0A0P1HBD5"/>
<dbReference type="Proteomes" id="UP000051681">
    <property type="component" value="Unassembled WGS sequence"/>
</dbReference>
<proteinExistence type="predicted"/>
<protein>
    <submittedName>
        <fullName evidence="1">HEXXH motif domain protein</fullName>
    </submittedName>
</protein>
<accession>A0A0P1HBD5</accession>
<reference evidence="1 2" key="1">
    <citation type="submission" date="2015-09" db="EMBL/GenBank/DDBJ databases">
        <authorList>
            <consortium name="Swine Surveillance"/>
        </authorList>
    </citation>
    <scope>NUCLEOTIDE SEQUENCE [LARGE SCALE GENOMIC DNA]</scope>
    <source>
        <strain evidence="1 2">CECT 8383</strain>
    </source>
</reference>
<dbReference type="NCBIfam" id="TIGR04267">
    <property type="entry name" value="mod_HExxH"/>
    <property type="match status" value="1"/>
</dbReference>
<sequence>MFSYAFAPNAQRARDLDRVRHSDLTHSLKHITDSCHSALPAVTAALAPVLERLGNNGRLATEAFGEYYTLTEALLAGDHAAAIQSAQRLSRAEARSDDLIIRYRGAADNVTLDHALDRRLGEDSEFAPLPQEEAPDFPELLHAGFDLLRDGFEELYHETRTIVHQVVLAQAPEGSKLEFDGASHFQFWGLLFLNPRHHKTRLAVAEVLAHEAGHSLLFGLMRDEPLVKNPESERYSSPLRIDPRPMEGIYHATFVSARMALAMETLANSGALTAAERAEAQQAAEKDRENFAKGISTVHEHGDMTDSGKQIMDNAEAWINQG</sequence>
<dbReference type="OrthoDB" id="9769264at2"/>
<dbReference type="EMBL" id="CYSF01000006">
    <property type="protein sequence ID" value="CUH84266.1"/>
    <property type="molecule type" value="Genomic_DNA"/>
</dbReference>
<dbReference type="STRING" id="340021.TM5383_01473"/>
<dbReference type="RefSeq" id="WP_058318338.1">
    <property type="nucleotide sequence ID" value="NZ_CYSF01000006.1"/>
</dbReference>
<evidence type="ECO:0000313" key="1">
    <source>
        <dbReference type="EMBL" id="CUH84266.1"/>
    </source>
</evidence>
<evidence type="ECO:0000313" key="2">
    <source>
        <dbReference type="Proteomes" id="UP000051681"/>
    </source>
</evidence>